<feature type="transmembrane region" description="Helical" evidence="1">
    <location>
        <begin position="44"/>
        <end position="62"/>
    </location>
</feature>
<organism evidence="2 3">
    <name type="scientific">Clostridium frigoris</name>
    <dbReference type="NCBI Taxonomy" id="205327"/>
    <lineage>
        <taxon>Bacteria</taxon>
        <taxon>Bacillati</taxon>
        <taxon>Bacillota</taxon>
        <taxon>Clostridia</taxon>
        <taxon>Eubacteriales</taxon>
        <taxon>Clostridiaceae</taxon>
        <taxon>Clostridium</taxon>
    </lineage>
</organism>
<keyword evidence="1" id="KW-1133">Transmembrane helix</keyword>
<keyword evidence="1" id="KW-0472">Membrane</keyword>
<accession>A0ABS6BUP9</accession>
<evidence type="ECO:0008006" key="4">
    <source>
        <dbReference type="Google" id="ProtNLM"/>
    </source>
</evidence>
<reference evidence="2 3" key="1">
    <citation type="submission" date="2021-06" db="EMBL/GenBank/DDBJ databases">
        <title>Clostridia strains as spoilage organisms.</title>
        <authorList>
            <person name="Wambui J."/>
            <person name="Stephan R."/>
            <person name="Stevens M.J.A."/>
        </authorList>
    </citation>
    <scope>NUCLEOTIDE SEQUENCE [LARGE SCALE GENOMIC DNA]</scope>
    <source>
        <strain evidence="2 3">DSM 14204</strain>
    </source>
</reference>
<evidence type="ECO:0000313" key="3">
    <source>
        <dbReference type="Proteomes" id="UP000776252"/>
    </source>
</evidence>
<sequence>MMYKEMIQRKKFPAVVSLFITLVVFICLSDLLPKVSIGNINVKTFVTLFFNTIMIALCYMEFSKCKVKYKYLIVADQFIIHKIKGQDVTVREDIKLKDIEYIGKYSNYSSDIHISSSKKYVCSTFIGSKFCCVYKAGNKFKKFYFEPSDGLMNKIKLLKEKSVF</sequence>
<name>A0ABS6BUP9_9CLOT</name>
<dbReference type="EMBL" id="JAHLDV010000010">
    <property type="protein sequence ID" value="MBU3159568.1"/>
    <property type="molecule type" value="Genomic_DNA"/>
</dbReference>
<comment type="caution">
    <text evidence="2">The sequence shown here is derived from an EMBL/GenBank/DDBJ whole genome shotgun (WGS) entry which is preliminary data.</text>
</comment>
<gene>
    <name evidence="2" type="ORF">KPL37_07330</name>
</gene>
<keyword evidence="1" id="KW-0812">Transmembrane</keyword>
<dbReference type="Proteomes" id="UP000776252">
    <property type="component" value="Unassembled WGS sequence"/>
</dbReference>
<keyword evidence="3" id="KW-1185">Reference proteome</keyword>
<feature type="transmembrane region" description="Helical" evidence="1">
    <location>
        <begin position="12"/>
        <end position="32"/>
    </location>
</feature>
<proteinExistence type="predicted"/>
<dbReference type="RefSeq" id="WP_216147286.1">
    <property type="nucleotide sequence ID" value="NZ_JAHLDV010000010.1"/>
</dbReference>
<evidence type="ECO:0000313" key="2">
    <source>
        <dbReference type="EMBL" id="MBU3159568.1"/>
    </source>
</evidence>
<protein>
    <recommendedName>
        <fullName evidence="4">PH domain-containing protein</fullName>
    </recommendedName>
</protein>
<evidence type="ECO:0000256" key="1">
    <source>
        <dbReference type="SAM" id="Phobius"/>
    </source>
</evidence>